<organism evidence="1 2">
    <name type="scientific">Vigna mungo</name>
    <name type="common">Black gram</name>
    <name type="synonym">Phaseolus mungo</name>
    <dbReference type="NCBI Taxonomy" id="3915"/>
    <lineage>
        <taxon>Eukaryota</taxon>
        <taxon>Viridiplantae</taxon>
        <taxon>Streptophyta</taxon>
        <taxon>Embryophyta</taxon>
        <taxon>Tracheophyta</taxon>
        <taxon>Spermatophyta</taxon>
        <taxon>Magnoliopsida</taxon>
        <taxon>eudicotyledons</taxon>
        <taxon>Gunneridae</taxon>
        <taxon>Pentapetalae</taxon>
        <taxon>rosids</taxon>
        <taxon>fabids</taxon>
        <taxon>Fabales</taxon>
        <taxon>Fabaceae</taxon>
        <taxon>Papilionoideae</taxon>
        <taxon>50 kb inversion clade</taxon>
        <taxon>NPAAA clade</taxon>
        <taxon>indigoferoid/millettioid clade</taxon>
        <taxon>Phaseoleae</taxon>
        <taxon>Vigna</taxon>
    </lineage>
</organism>
<evidence type="ECO:0000313" key="2">
    <source>
        <dbReference type="Proteomes" id="UP001374535"/>
    </source>
</evidence>
<dbReference type="AlphaFoldDB" id="A0AAQ3N1N5"/>
<proteinExistence type="predicted"/>
<dbReference type="InterPro" id="IPR032675">
    <property type="entry name" value="LRR_dom_sf"/>
</dbReference>
<reference evidence="1 2" key="1">
    <citation type="journal article" date="2023" name="Life. Sci Alliance">
        <title>Evolutionary insights into 3D genome organization and epigenetic landscape of Vigna mungo.</title>
        <authorList>
            <person name="Junaid A."/>
            <person name="Singh B."/>
            <person name="Bhatia S."/>
        </authorList>
    </citation>
    <scope>NUCLEOTIDE SEQUENCE [LARGE SCALE GENOMIC DNA]</scope>
    <source>
        <strain evidence="1">Urdbean</strain>
    </source>
</reference>
<dbReference type="SUPFAM" id="SSF52047">
    <property type="entry name" value="RNI-like"/>
    <property type="match status" value="1"/>
</dbReference>
<accession>A0AAQ3N1N5</accession>
<protein>
    <submittedName>
        <fullName evidence="1">Uncharacterized protein</fullName>
    </submittedName>
</protein>
<name>A0AAQ3N1N5_VIGMU</name>
<evidence type="ECO:0000313" key="1">
    <source>
        <dbReference type="EMBL" id="WVZ01046.1"/>
    </source>
</evidence>
<gene>
    <name evidence="1" type="ORF">V8G54_027115</name>
</gene>
<sequence>MNFVSRDQSLTFKSWIQTALSESGRLQIIDLFCYWDNIVIPSLVFSFKTPVVLKLEDTRLDHICFVDLPFLKILHLERIIFPIEDDPSQILSGCPNLEDLKFRDLSSQVKGKFIRLSKLVRASVDNLLISLETFKEAEVLRFDWLFGLQLSLVLYLNFDFNNLVQLQLTVFPDWLLVFKVLNHCPKLQSFVMCIYKNRYEDEDVWPYQKLFLLAFHHTLKPVVLNITMVLKMSFNLQDIY</sequence>
<dbReference type="EMBL" id="CP144693">
    <property type="protein sequence ID" value="WVZ01046.1"/>
    <property type="molecule type" value="Genomic_DNA"/>
</dbReference>
<keyword evidence="2" id="KW-1185">Reference proteome</keyword>
<dbReference type="Proteomes" id="UP001374535">
    <property type="component" value="Chromosome 8"/>
</dbReference>
<dbReference type="Gene3D" id="3.80.10.10">
    <property type="entry name" value="Ribonuclease Inhibitor"/>
    <property type="match status" value="1"/>
</dbReference>